<dbReference type="PANTHER" id="PTHR47067">
    <property type="entry name" value="TPX2 (TARGETING PROTEIN FOR XKLP2) PROTEIN FAMILY-RELATED"/>
    <property type="match status" value="1"/>
</dbReference>
<feature type="region of interest" description="Disordered" evidence="6">
    <location>
        <begin position="104"/>
        <end position="129"/>
    </location>
</feature>
<name>A0A9I9DQI5_CUCME</name>
<sequence length="591" mass="65560">MADSTCLMHHPFSYTSGFPNESMEGNNLPIHALSQSVSFGRFMSESLSWEKWSTFSHNRYVEEAEKFSRPGSVAQKKAFFEAHYKKIAAQRAAALLEQENAAASSKSLEQTETKQNGSASPQTSMSTSNGVQQYGVEVVTGQDFVTIANGNGSSDGSLLKEEKLDSREVEGGDSGLAHQVIEEITQKVVGVDLNDGLTGNEFNRTPQMEISLPKSSRQNWEQPSTISKKKAATSSSKLLLFDRSSKILPSTPVKPISPASCLNNATPKQVANKYSMESADKRKSNIATPKRVANKYVMESADKRKSNIATPKQAANKYVMESADKRKSNIATPKQVVNKCVTESADKRKSTPKSLRMAVNFTPIRELNKLTSTVMRKIERSRVGASTSKPAKDCSTPLRTPNTAMKNESQKHPSATPWSEKKRNKLYSPFSFTPFSLRTDERAARRKEASFCCILLTCFFSNTIISKLEEKFNTNESQKKVQLQTKLKEKAETEITKLRQSFCFKARPLPNFYKERKAQKNEEVLKCHPPSPKLGRKGSPKIGEATMPHSGHMAPVKSTRGTNKNAQGKTRSLSLQTLMSAHENTSPNIQH</sequence>
<reference evidence="8" key="1">
    <citation type="submission" date="2023-03" db="UniProtKB">
        <authorList>
            <consortium name="EnsemblPlants"/>
        </authorList>
    </citation>
    <scope>IDENTIFICATION</scope>
</reference>
<evidence type="ECO:0000256" key="3">
    <source>
        <dbReference type="ARBA" id="ARBA00022490"/>
    </source>
</evidence>
<evidence type="ECO:0000256" key="5">
    <source>
        <dbReference type="ARBA" id="ARBA00023212"/>
    </source>
</evidence>
<feature type="compositionally biased region" description="Polar residues" evidence="6">
    <location>
        <begin position="397"/>
        <end position="417"/>
    </location>
</feature>
<organism evidence="8">
    <name type="scientific">Cucumis melo</name>
    <name type="common">Muskmelon</name>
    <dbReference type="NCBI Taxonomy" id="3656"/>
    <lineage>
        <taxon>Eukaryota</taxon>
        <taxon>Viridiplantae</taxon>
        <taxon>Streptophyta</taxon>
        <taxon>Embryophyta</taxon>
        <taxon>Tracheophyta</taxon>
        <taxon>Spermatophyta</taxon>
        <taxon>Magnoliopsida</taxon>
        <taxon>eudicotyledons</taxon>
        <taxon>Gunneridae</taxon>
        <taxon>Pentapetalae</taxon>
        <taxon>rosids</taxon>
        <taxon>fabids</taxon>
        <taxon>Cucurbitales</taxon>
        <taxon>Cucurbitaceae</taxon>
        <taxon>Benincaseae</taxon>
        <taxon>Cucumis</taxon>
    </lineage>
</organism>
<feature type="region of interest" description="Disordered" evidence="6">
    <location>
        <begin position="380"/>
        <end position="420"/>
    </location>
</feature>
<accession>A0A9I9DQI5</accession>
<dbReference type="InterPro" id="IPR044216">
    <property type="entry name" value="WDL7"/>
</dbReference>
<keyword evidence="4" id="KW-0493">Microtubule</keyword>
<evidence type="ECO:0000256" key="2">
    <source>
        <dbReference type="ARBA" id="ARBA00005885"/>
    </source>
</evidence>
<dbReference type="EnsemblPlants" id="MELO3C021615.2.1">
    <property type="protein sequence ID" value="MELO3C021615.2.1"/>
    <property type="gene ID" value="MELO3C021615.2"/>
</dbReference>
<comment type="subcellular location">
    <subcellularLocation>
        <location evidence="1">Cytoplasm</location>
        <location evidence="1">Cytoskeleton</location>
    </subcellularLocation>
</comment>
<keyword evidence="5" id="KW-0206">Cytoskeleton</keyword>
<evidence type="ECO:0000256" key="4">
    <source>
        <dbReference type="ARBA" id="ARBA00022701"/>
    </source>
</evidence>
<feature type="region of interest" description="Disordered" evidence="6">
    <location>
        <begin position="528"/>
        <end position="572"/>
    </location>
</feature>
<evidence type="ECO:0000256" key="6">
    <source>
        <dbReference type="SAM" id="MobiDB-lite"/>
    </source>
</evidence>
<dbReference type="Gramene" id="MELO3C021615.2.1">
    <property type="protein sequence ID" value="MELO3C021615.2.1"/>
    <property type="gene ID" value="MELO3C021615.2"/>
</dbReference>
<protein>
    <recommendedName>
        <fullName evidence="7">TPX2 C-terminal domain-containing protein</fullName>
    </recommendedName>
</protein>
<evidence type="ECO:0000313" key="8">
    <source>
        <dbReference type="EnsemblPlants" id="MELO3C021615.2.1"/>
    </source>
</evidence>
<comment type="similarity">
    <text evidence="2">Belongs to the TPX2 family.</text>
</comment>
<feature type="domain" description="TPX2 C-terminal" evidence="7">
    <location>
        <begin position="435"/>
        <end position="521"/>
    </location>
</feature>
<dbReference type="InterPro" id="IPR027329">
    <property type="entry name" value="TPX2_C"/>
</dbReference>
<dbReference type="Pfam" id="PF06886">
    <property type="entry name" value="TPX2"/>
    <property type="match status" value="1"/>
</dbReference>
<dbReference type="PANTHER" id="PTHR47067:SF7">
    <property type="entry name" value="TPX2 (TARGETING PROTEIN FOR XKLP2) PROTEIN FAMILY"/>
    <property type="match status" value="1"/>
</dbReference>
<feature type="compositionally biased region" description="Polar residues" evidence="6">
    <location>
        <begin position="559"/>
        <end position="572"/>
    </location>
</feature>
<dbReference type="GO" id="GO:0005874">
    <property type="term" value="C:microtubule"/>
    <property type="evidence" value="ECO:0007669"/>
    <property type="project" value="UniProtKB-KW"/>
</dbReference>
<evidence type="ECO:0000259" key="7">
    <source>
        <dbReference type="Pfam" id="PF06886"/>
    </source>
</evidence>
<dbReference type="AlphaFoldDB" id="A0A9I9DQI5"/>
<proteinExistence type="inferred from homology"/>
<evidence type="ECO:0000256" key="1">
    <source>
        <dbReference type="ARBA" id="ARBA00004245"/>
    </source>
</evidence>
<keyword evidence="3" id="KW-0963">Cytoplasm</keyword>